<dbReference type="InterPro" id="IPR005122">
    <property type="entry name" value="Uracil-DNA_glycosylase-like"/>
</dbReference>
<keyword evidence="11" id="KW-1185">Reference proteome</keyword>
<dbReference type="AlphaFoldDB" id="A0AA35VU33"/>
<evidence type="ECO:0000256" key="2">
    <source>
        <dbReference type="ARBA" id="ARBA00022723"/>
    </source>
</evidence>
<dbReference type="Proteomes" id="UP001174909">
    <property type="component" value="Unassembled WGS sequence"/>
</dbReference>
<dbReference type="PANTHER" id="PTHR33693:SF1">
    <property type="entry name" value="TYPE-4 URACIL-DNA GLYCOSYLASE"/>
    <property type="match status" value="1"/>
</dbReference>
<feature type="domain" description="Uracil-DNA glycosylase-like" evidence="9">
    <location>
        <begin position="1"/>
        <end position="89"/>
    </location>
</feature>
<evidence type="ECO:0000259" key="9">
    <source>
        <dbReference type="Pfam" id="PF03167"/>
    </source>
</evidence>
<reference evidence="10" key="1">
    <citation type="submission" date="2023-03" db="EMBL/GenBank/DDBJ databases">
        <authorList>
            <person name="Steffen K."/>
            <person name="Cardenas P."/>
        </authorList>
    </citation>
    <scope>NUCLEOTIDE SEQUENCE</scope>
</reference>
<dbReference type="Pfam" id="PF03167">
    <property type="entry name" value="UDG"/>
    <property type="match status" value="1"/>
</dbReference>
<evidence type="ECO:0000256" key="4">
    <source>
        <dbReference type="ARBA" id="ARBA00022801"/>
    </source>
</evidence>
<evidence type="ECO:0000256" key="7">
    <source>
        <dbReference type="ARBA" id="ARBA00023204"/>
    </source>
</evidence>
<dbReference type="GO" id="GO:0046872">
    <property type="term" value="F:metal ion binding"/>
    <property type="evidence" value="ECO:0007669"/>
    <property type="project" value="UniProtKB-KW"/>
</dbReference>
<organism evidence="10 11">
    <name type="scientific">Geodia barretti</name>
    <name type="common">Barrett's horny sponge</name>
    <dbReference type="NCBI Taxonomy" id="519541"/>
    <lineage>
        <taxon>Eukaryota</taxon>
        <taxon>Metazoa</taxon>
        <taxon>Porifera</taxon>
        <taxon>Demospongiae</taxon>
        <taxon>Heteroscleromorpha</taxon>
        <taxon>Tetractinellida</taxon>
        <taxon>Astrophorina</taxon>
        <taxon>Geodiidae</taxon>
        <taxon>Geodia</taxon>
    </lineage>
</organism>
<dbReference type="Gene3D" id="3.40.470.10">
    <property type="entry name" value="Uracil-DNA glycosylase-like domain"/>
    <property type="match status" value="1"/>
</dbReference>
<gene>
    <name evidence="10" type="ORF">GBAR_LOCUS972</name>
</gene>
<keyword evidence="5" id="KW-0408">Iron</keyword>
<keyword evidence="1" id="KW-0004">4Fe-4S</keyword>
<keyword evidence="7" id="KW-0234">DNA repair</keyword>
<evidence type="ECO:0000256" key="5">
    <source>
        <dbReference type="ARBA" id="ARBA00023004"/>
    </source>
</evidence>
<dbReference type="GO" id="GO:0097506">
    <property type="term" value="F:deaminated base DNA N-glycosylase activity"/>
    <property type="evidence" value="ECO:0007669"/>
    <property type="project" value="UniProtKB-ARBA"/>
</dbReference>
<name>A0AA35VU33_GEOBA</name>
<accession>A0AA35VU33</accession>
<evidence type="ECO:0000256" key="3">
    <source>
        <dbReference type="ARBA" id="ARBA00022763"/>
    </source>
</evidence>
<keyword evidence="6" id="KW-0411">Iron-sulfur</keyword>
<proteinExistence type="predicted"/>
<dbReference type="InterPro" id="IPR036895">
    <property type="entry name" value="Uracil-DNA_glycosylase-like_sf"/>
</dbReference>
<keyword evidence="3" id="KW-0227">DNA damage</keyword>
<dbReference type="InterPro" id="IPR051536">
    <property type="entry name" value="UDG_Type-4/5"/>
</dbReference>
<comment type="caution">
    <text evidence="10">The sequence shown here is derived from an EMBL/GenBank/DDBJ whole genome shotgun (WGS) entry which is preliminary data.</text>
</comment>
<sequence>MVKCRPNNNRDPLSGEIEACSTYLDAQIDLIDPKVIVTLGRYSFGKFFPGRSISRERGKPRLWRGRMIYPMYHPAATLHNPRLRPALENDFRNLLPLVQEVLAMPPDDTASEDDGPSEQQLSMF</sequence>
<keyword evidence="4" id="KW-0378">Hydrolase</keyword>
<dbReference type="GO" id="GO:0051539">
    <property type="term" value="F:4 iron, 4 sulfur cluster binding"/>
    <property type="evidence" value="ECO:0007669"/>
    <property type="project" value="UniProtKB-KW"/>
</dbReference>
<dbReference type="PANTHER" id="PTHR33693">
    <property type="entry name" value="TYPE-5 URACIL-DNA GLYCOSYLASE"/>
    <property type="match status" value="1"/>
</dbReference>
<dbReference type="CDD" id="cd10030">
    <property type="entry name" value="UDG-F4_TTUDGA_SPO1dp_like"/>
    <property type="match status" value="1"/>
</dbReference>
<feature type="region of interest" description="Disordered" evidence="8">
    <location>
        <begin position="104"/>
        <end position="124"/>
    </location>
</feature>
<dbReference type="EMBL" id="CASHTH010000144">
    <property type="protein sequence ID" value="CAI7992376.1"/>
    <property type="molecule type" value="Genomic_DNA"/>
</dbReference>
<dbReference type="SUPFAM" id="SSF52141">
    <property type="entry name" value="Uracil-DNA glycosylase-like"/>
    <property type="match status" value="1"/>
</dbReference>
<evidence type="ECO:0000256" key="6">
    <source>
        <dbReference type="ARBA" id="ARBA00023014"/>
    </source>
</evidence>
<evidence type="ECO:0000256" key="1">
    <source>
        <dbReference type="ARBA" id="ARBA00022485"/>
    </source>
</evidence>
<evidence type="ECO:0000313" key="11">
    <source>
        <dbReference type="Proteomes" id="UP001174909"/>
    </source>
</evidence>
<protein>
    <submittedName>
        <fullName evidence="10">Type-4 uracil-DNA glycosylase</fullName>
    </submittedName>
</protein>
<evidence type="ECO:0000313" key="10">
    <source>
        <dbReference type="EMBL" id="CAI7992376.1"/>
    </source>
</evidence>
<dbReference type="GO" id="GO:0006281">
    <property type="term" value="P:DNA repair"/>
    <property type="evidence" value="ECO:0007669"/>
    <property type="project" value="UniProtKB-KW"/>
</dbReference>
<keyword evidence="2" id="KW-0479">Metal-binding</keyword>
<evidence type="ECO:0000256" key="8">
    <source>
        <dbReference type="SAM" id="MobiDB-lite"/>
    </source>
</evidence>